<accession>A0A8J5U3S3</accession>
<dbReference type="EMBL" id="JAELUR010000010">
    <property type="protein sequence ID" value="KAG7426169.1"/>
    <property type="molecule type" value="Genomic_DNA"/>
</dbReference>
<feature type="transmembrane region" description="Helical" evidence="1">
    <location>
        <begin position="21"/>
        <end position="42"/>
    </location>
</feature>
<organism evidence="2 3">
    <name type="scientific">Fusarium oxysporum f. sp. raphani</name>
    <dbReference type="NCBI Taxonomy" id="96318"/>
    <lineage>
        <taxon>Eukaryota</taxon>
        <taxon>Fungi</taxon>
        <taxon>Dikarya</taxon>
        <taxon>Ascomycota</taxon>
        <taxon>Pezizomycotina</taxon>
        <taxon>Sordariomycetes</taxon>
        <taxon>Hypocreomycetidae</taxon>
        <taxon>Hypocreales</taxon>
        <taxon>Nectriaceae</taxon>
        <taxon>Fusarium</taxon>
        <taxon>Fusarium oxysporum species complex</taxon>
    </lineage>
</organism>
<name>A0A8J5U3S3_FUSOX</name>
<keyword evidence="1" id="KW-1133">Transmembrane helix</keyword>
<comment type="caution">
    <text evidence="2">The sequence shown here is derived from an EMBL/GenBank/DDBJ whole genome shotgun (WGS) entry which is preliminary data.</text>
</comment>
<keyword evidence="1" id="KW-0812">Transmembrane</keyword>
<dbReference type="Proteomes" id="UP000693942">
    <property type="component" value="Unassembled WGS sequence"/>
</dbReference>
<sequence length="820" mass="92568">MEKHQDVAETTFSRSHLWKPIVGDIAAAAISATLITPIITVIDQSMVEKVSFNRPLAQGMKVHSLNAIKHPGRFIFSRAFGYVWTLYGATYAVSNASDTLAHEFHKAAVGTITFVNTMIVNVPLGVLKDVRFAQMFSASTTPTDKVAPVVKPGVPRAATATFLMRDAITIFGSFTMAPWLSSLIPDSLSSSPHSKAIISQLTVPIFSQFFATPVHLLGLDLYARPRGIPWVERSAQIRRDLFSATILRSLRIIPAFGVGLCHEKRSYSTALYASSGTAHAARHLLRQHQIAEFGDSSPSLTTPFTLAAASASSSVRPLSRQASLGFQLGSHFDERSWKARFVDWIILEDVTFRQASSERLRWLIANGGELASQLLPEHHTTVCSWIRLTFESRRQIIFNLVKDAKSSVHLSFDLWTASNGFHYIGIVGHFVDSEGEKRDVLLGLPRLVGPHSGENMASYVKEVINQYEMGSKLGYFMLDNAESNDTCLETLARWFPMDVSRRRLRCIGHIINLVVRAVIFGSNVSKFEAELRGATDEFSFEIWAKKGAVGRLHNLATYIRRTDQRRQALRRLQTELAGDDAIFTLEIVVDGKTRWNSIYVMIKRGMRICLSLTSVEHLLTWDRLILALELRSAIELYQSRWQKPKNDPVHRDLTKDFLSAVDWAELERFHDFLKPFYILTKTMEGNASKPGAEGGHGAVWETLKTMDYLFVKFKQAAEETQFEEPSHFKSGIDCGWAKLEDYYIKTDRTPIYRAALALHPSYGYDYFERHWKNAMDRPQWYSDMQSAVGSLFDEYVRQAELIWEEVNPLIAYTTKEGQGS</sequence>
<dbReference type="GO" id="GO:0005739">
    <property type="term" value="C:mitochondrion"/>
    <property type="evidence" value="ECO:0007669"/>
    <property type="project" value="TreeGrafter"/>
</dbReference>
<dbReference type="AlphaFoldDB" id="A0A8J5U3S3"/>
<keyword evidence="1" id="KW-0472">Membrane</keyword>
<protein>
    <submittedName>
        <fullName evidence="2">Putative membrane protein</fullName>
    </submittedName>
</protein>
<evidence type="ECO:0000256" key="1">
    <source>
        <dbReference type="SAM" id="Phobius"/>
    </source>
</evidence>
<evidence type="ECO:0000313" key="2">
    <source>
        <dbReference type="EMBL" id="KAG7426169.1"/>
    </source>
</evidence>
<dbReference type="InterPro" id="IPR038781">
    <property type="entry name" value="C365.16-ike"/>
</dbReference>
<gene>
    <name evidence="2" type="ORF">Forpi1262_v012397</name>
</gene>
<proteinExistence type="predicted"/>
<dbReference type="PANTHER" id="PTHR37845">
    <property type="entry name" value="SEQUENCE ORPHAN"/>
    <property type="match status" value="1"/>
</dbReference>
<dbReference type="PANTHER" id="PTHR37845:SF1">
    <property type="entry name" value="SEQUENCE ORPHAN"/>
    <property type="match status" value="1"/>
</dbReference>
<evidence type="ECO:0000313" key="3">
    <source>
        <dbReference type="Proteomes" id="UP000693942"/>
    </source>
</evidence>
<reference evidence="2" key="1">
    <citation type="submission" date="2021-04" db="EMBL/GenBank/DDBJ databases">
        <title>First draft genome resource for Brassicaceae pathogens Fusarium oxysporum f. sp. raphani and Fusarium oxysporum f. sp. rapae.</title>
        <authorList>
            <person name="Asai S."/>
        </authorList>
    </citation>
    <scope>NUCLEOTIDE SEQUENCE</scope>
    <source>
        <strain evidence="2">Tf1262</strain>
    </source>
</reference>